<dbReference type="GO" id="GO:0005886">
    <property type="term" value="C:plasma membrane"/>
    <property type="evidence" value="ECO:0007669"/>
    <property type="project" value="TreeGrafter"/>
</dbReference>
<dbReference type="PANTHER" id="PTHR12286">
    <property type="entry name" value="SACCHAROPINE DEHYDROGENASE-LIKE OXIDOREDUCTASE"/>
    <property type="match status" value="1"/>
</dbReference>
<dbReference type="Gene3D" id="3.40.50.720">
    <property type="entry name" value="NAD(P)-binding Rossmann-like Domain"/>
    <property type="match status" value="1"/>
</dbReference>
<dbReference type="GO" id="GO:0009247">
    <property type="term" value="P:glycolipid biosynthetic process"/>
    <property type="evidence" value="ECO:0007669"/>
    <property type="project" value="TreeGrafter"/>
</dbReference>
<keyword evidence="2" id="KW-0472">Membrane</keyword>
<comment type="similarity">
    <text evidence="1">Belongs to the saccharopine dehydrogenase family.</text>
</comment>
<proteinExistence type="inferred from homology"/>
<dbReference type="InterPro" id="IPR051276">
    <property type="entry name" value="Saccharopine_DH-like_oxidrdct"/>
</dbReference>
<accession>A0A0N5APF2</accession>
<dbReference type="FunFam" id="3.40.50.720:FF:000178">
    <property type="entry name" value="Saccharopine dehydrogenase-like oxidoreductase"/>
    <property type="match status" value="1"/>
</dbReference>
<dbReference type="AlphaFoldDB" id="A0A0N5APF2"/>
<dbReference type="InterPro" id="IPR036291">
    <property type="entry name" value="NAD(P)-bd_dom_sf"/>
</dbReference>
<evidence type="ECO:0000256" key="1">
    <source>
        <dbReference type="ARBA" id="ARBA00038048"/>
    </source>
</evidence>
<dbReference type="STRING" id="451379.A0A0N5APF2"/>
<keyword evidence="4" id="KW-1185">Reference proteome</keyword>
<dbReference type="PANTHER" id="PTHR12286:SF5">
    <property type="entry name" value="SACCHAROPINE DEHYDROGENASE-LIKE OXIDOREDUCTASE"/>
    <property type="match status" value="1"/>
</dbReference>
<feature type="transmembrane region" description="Helical" evidence="2">
    <location>
        <begin position="293"/>
        <end position="312"/>
    </location>
</feature>
<evidence type="ECO:0000259" key="3">
    <source>
        <dbReference type="Pfam" id="PF03435"/>
    </source>
</evidence>
<evidence type="ECO:0000256" key="2">
    <source>
        <dbReference type="SAM" id="Phobius"/>
    </source>
</evidence>
<keyword evidence="2" id="KW-1133">Transmembrane helix</keyword>
<dbReference type="Proteomes" id="UP000046393">
    <property type="component" value="Unplaced"/>
</dbReference>
<dbReference type="GO" id="GO:0005739">
    <property type="term" value="C:mitochondrion"/>
    <property type="evidence" value="ECO:0007669"/>
    <property type="project" value="TreeGrafter"/>
</dbReference>
<dbReference type="GO" id="GO:0005811">
    <property type="term" value="C:lipid droplet"/>
    <property type="evidence" value="ECO:0007669"/>
    <property type="project" value="TreeGrafter"/>
</dbReference>
<dbReference type="WBParaSite" id="SMUV_0000652601-mRNA-1">
    <property type="protein sequence ID" value="SMUV_0000652601-mRNA-1"/>
    <property type="gene ID" value="SMUV_0000652601"/>
</dbReference>
<dbReference type="InterPro" id="IPR005097">
    <property type="entry name" value="Sacchrp_dh_NADP-bd"/>
</dbReference>
<feature type="domain" description="Saccharopine dehydrogenase NADP binding" evidence="3">
    <location>
        <begin position="7"/>
        <end position="137"/>
    </location>
</feature>
<name>A0A0N5APF2_9BILA</name>
<keyword evidence="2" id="KW-0812">Transmembrane</keyword>
<sequence length="426" mass="48842">MPLYDFVLYGVTGYTGIKVLEALVDLPEQKKFAIAGRCEMKIRRIVEEVSLAKGKDLSNIPVIIADTTDELSIVSMVKQAKVLLNVVGPYRIHGEIVVRACAENGTNYVDVSGEPAFLESMQLKYADKAKENNAYIVGCCGFDSLPCDIGVSLLKKWCSGWINHAETFLQVETGDAGYAINSGTFKSLVLSVANWKSDELGKRRRQLMPEMLPRTGFYPPKRSILWYNYDLKSYCLPFLGTDKSVVSRSEYFKKQLYNEYPVCLNRKLDYYIYYLLKWCIKILLQPYVSVKSLLWSVVLLVYFVIFGILTQFEITKRILIAYPERCSFNYFKSSGPTEEQACFYYIFHILRQAKFTYWFYGYGWSQKNTSDDEKPTSPPKRQVFIMVVRCDGPDPAYITTVSCLLCSALTILEEPENLPQRYSLPF</sequence>
<dbReference type="SUPFAM" id="SSF51735">
    <property type="entry name" value="NAD(P)-binding Rossmann-fold domains"/>
    <property type="match status" value="1"/>
</dbReference>
<dbReference type="Pfam" id="PF03435">
    <property type="entry name" value="Sacchrp_dh_NADP"/>
    <property type="match status" value="1"/>
</dbReference>
<evidence type="ECO:0000313" key="4">
    <source>
        <dbReference type="Proteomes" id="UP000046393"/>
    </source>
</evidence>
<organism evidence="4 5">
    <name type="scientific">Syphacia muris</name>
    <dbReference type="NCBI Taxonomy" id="451379"/>
    <lineage>
        <taxon>Eukaryota</taxon>
        <taxon>Metazoa</taxon>
        <taxon>Ecdysozoa</taxon>
        <taxon>Nematoda</taxon>
        <taxon>Chromadorea</taxon>
        <taxon>Rhabditida</taxon>
        <taxon>Spirurina</taxon>
        <taxon>Oxyuridomorpha</taxon>
        <taxon>Oxyuroidea</taxon>
        <taxon>Oxyuridae</taxon>
        <taxon>Syphacia</taxon>
    </lineage>
</organism>
<evidence type="ECO:0000313" key="5">
    <source>
        <dbReference type="WBParaSite" id="SMUV_0000652601-mRNA-1"/>
    </source>
</evidence>
<reference evidence="5" key="1">
    <citation type="submission" date="2017-02" db="UniProtKB">
        <authorList>
            <consortium name="WormBaseParasite"/>
        </authorList>
    </citation>
    <scope>IDENTIFICATION</scope>
</reference>
<protein>
    <submittedName>
        <fullName evidence="5">Sacchrp_dh_NADP domain-containing protein</fullName>
    </submittedName>
</protein>